<evidence type="ECO:0000256" key="11">
    <source>
        <dbReference type="SAM" id="SignalP"/>
    </source>
</evidence>
<feature type="signal peptide" evidence="11">
    <location>
        <begin position="1"/>
        <end position="20"/>
    </location>
</feature>
<comment type="similarity">
    <text evidence="2">Belongs to the BIG1 family.</text>
</comment>
<comment type="subcellular location">
    <subcellularLocation>
        <location evidence="1">Endoplasmic reticulum membrane</location>
        <topology evidence="1">Single-pass type I membrane protein</topology>
    </subcellularLocation>
</comment>
<organism evidence="13 14">
    <name type="scientific">Hyphopichia burtonii NRRL Y-1933</name>
    <dbReference type="NCBI Taxonomy" id="984485"/>
    <lineage>
        <taxon>Eukaryota</taxon>
        <taxon>Fungi</taxon>
        <taxon>Dikarya</taxon>
        <taxon>Ascomycota</taxon>
        <taxon>Saccharomycotina</taxon>
        <taxon>Pichiomycetes</taxon>
        <taxon>Debaryomycetaceae</taxon>
        <taxon>Hyphopichia</taxon>
    </lineage>
</organism>
<evidence type="ECO:0000256" key="9">
    <source>
        <dbReference type="ARBA" id="ARBA00023316"/>
    </source>
</evidence>
<dbReference type="InterPro" id="IPR046756">
    <property type="entry name" value="VAS1/VOA1_TM"/>
</dbReference>
<keyword evidence="9" id="KW-0961">Cell wall biogenesis/degradation</keyword>
<gene>
    <name evidence="13" type="ORF">HYPBUDRAFT_138178</name>
</gene>
<dbReference type="PANTHER" id="PTHR28285:SF1">
    <property type="entry name" value="PROTEIN BIG1"/>
    <property type="match status" value="1"/>
</dbReference>
<proteinExistence type="inferred from homology"/>
<dbReference type="Pfam" id="PF20520">
    <property type="entry name" value="Ac45-VOA1_TM"/>
    <property type="match status" value="1"/>
</dbReference>
<evidence type="ECO:0000256" key="4">
    <source>
        <dbReference type="ARBA" id="ARBA00022692"/>
    </source>
</evidence>
<dbReference type="AlphaFoldDB" id="A0A1E4RLC9"/>
<keyword evidence="6" id="KW-0256">Endoplasmic reticulum</keyword>
<keyword evidence="14" id="KW-1185">Reference proteome</keyword>
<keyword evidence="4 10" id="KW-0812">Transmembrane</keyword>
<dbReference type="Proteomes" id="UP000095085">
    <property type="component" value="Unassembled WGS sequence"/>
</dbReference>
<dbReference type="GO" id="GO:0071555">
    <property type="term" value="P:cell wall organization"/>
    <property type="evidence" value="ECO:0007669"/>
    <property type="project" value="UniProtKB-KW"/>
</dbReference>
<keyword evidence="5 11" id="KW-0732">Signal</keyword>
<dbReference type="GeneID" id="30994212"/>
<evidence type="ECO:0000256" key="6">
    <source>
        <dbReference type="ARBA" id="ARBA00022824"/>
    </source>
</evidence>
<evidence type="ECO:0000256" key="2">
    <source>
        <dbReference type="ARBA" id="ARBA00008203"/>
    </source>
</evidence>
<feature type="transmembrane region" description="Helical" evidence="10">
    <location>
        <begin position="242"/>
        <end position="263"/>
    </location>
</feature>
<accession>A0A1E4RLC9</accession>
<keyword evidence="8 10" id="KW-0472">Membrane</keyword>
<dbReference type="STRING" id="984485.A0A1E4RLC9"/>
<dbReference type="EMBL" id="KV454540">
    <property type="protein sequence ID" value="ODV68059.1"/>
    <property type="molecule type" value="Genomic_DNA"/>
</dbReference>
<dbReference type="InterPro" id="IPR037654">
    <property type="entry name" value="Big1"/>
</dbReference>
<dbReference type="PANTHER" id="PTHR28285">
    <property type="entry name" value="PROTEIN BIG1"/>
    <property type="match status" value="1"/>
</dbReference>
<evidence type="ECO:0000313" key="13">
    <source>
        <dbReference type="EMBL" id="ODV68059.1"/>
    </source>
</evidence>
<feature type="chain" id="PRO_5009162344" description="Protein BIG1" evidence="11">
    <location>
        <begin position="21"/>
        <end position="284"/>
    </location>
</feature>
<evidence type="ECO:0000313" key="14">
    <source>
        <dbReference type="Proteomes" id="UP000095085"/>
    </source>
</evidence>
<reference evidence="14" key="1">
    <citation type="submission" date="2016-05" db="EMBL/GenBank/DDBJ databases">
        <title>Comparative genomics of biotechnologically important yeasts.</title>
        <authorList>
            <consortium name="DOE Joint Genome Institute"/>
            <person name="Riley R."/>
            <person name="Haridas S."/>
            <person name="Wolfe K.H."/>
            <person name="Lopes M.R."/>
            <person name="Hittinger C.T."/>
            <person name="Goker M."/>
            <person name="Salamov A."/>
            <person name="Wisecaver J."/>
            <person name="Long T.M."/>
            <person name="Aerts A.L."/>
            <person name="Barry K."/>
            <person name="Choi C."/>
            <person name="Clum A."/>
            <person name="Coughlan A.Y."/>
            <person name="Deshpande S."/>
            <person name="Douglass A.P."/>
            <person name="Hanson S.J."/>
            <person name="Klenk H.-P."/>
            <person name="Labutti K."/>
            <person name="Lapidus A."/>
            <person name="Lindquist E."/>
            <person name="Lipzen A."/>
            <person name="Meier-Kolthoff J.P."/>
            <person name="Ohm R.A."/>
            <person name="Otillar R.P."/>
            <person name="Pangilinan J."/>
            <person name="Peng Y."/>
            <person name="Rokas A."/>
            <person name="Rosa C.A."/>
            <person name="Scheuner C."/>
            <person name="Sibirny A.A."/>
            <person name="Slot J.C."/>
            <person name="Stielow J.B."/>
            <person name="Sun H."/>
            <person name="Kurtzman C.P."/>
            <person name="Blackwell M."/>
            <person name="Grigoriev I.V."/>
            <person name="Jeffries T.W."/>
        </authorList>
    </citation>
    <scope>NUCLEOTIDE SEQUENCE [LARGE SCALE GENOMIC DNA]</scope>
    <source>
        <strain evidence="14">NRRL Y-1933</strain>
    </source>
</reference>
<evidence type="ECO:0000256" key="5">
    <source>
        <dbReference type="ARBA" id="ARBA00022729"/>
    </source>
</evidence>
<evidence type="ECO:0000256" key="3">
    <source>
        <dbReference type="ARBA" id="ARBA00022089"/>
    </source>
</evidence>
<protein>
    <recommendedName>
        <fullName evidence="3">Protein BIG1</fullName>
    </recommendedName>
</protein>
<dbReference type="GO" id="GO:0006078">
    <property type="term" value="P:(1-&gt;6)-beta-D-glucan biosynthetic process"/>
    <property type="evidence" value="ECO:0007669"/>
    <property type="project" value="TreeGrafter"/>
</dbReference>
<evidence type="ECO:0000259" key="12">
    <source>
        <dbReference type="Pfam" id="PF20520"/>
    </source>
</evidence>
<dbReference type="GO" id="GO:0009272">
    <property type="term" value="P:fungal-type cell wall biogenesis"/>
    <property type="evidence" value="ECO:0007669"/>
    <property type="project" value="TreeGrafter"/>
</dbReference>
<evidence type="ECO:0000256" key="8">
    <source>
        <dbReference type="ARBA" id="ARBA00023136"/>
    </source>
</evidence>
<name>A0A1E4RLC9_9ASCO</name>
<dbReference type="OrthoDB" id="9985059at2759"/>
<evidence type="ECO:0000256" key="7">
    <source>
        <dbReference type="ARBA" id="ARBA00022989"/>
    </source>
</evidence>
<keyword evidence="7 10" id="KW-1133">Transmembrane helix</keyword>
<sequence>MKLSSVFLIASSAIISSVQGFSDTAPFYSSQNLKTKFPYIIRADELAKSIDSITAMACNGGAKENLVIYRVSNLSHDIPSDGKGTFIKHVFYEEPEELDLQINGACNGVVEYSSIEDLGNSQAKLTIVDIEDGGKHDVEEFINSKGNFIVQGKPTFNKLKLDKKQEKRQASGTEPISEEMADNYDDLMAEVELDLKAAESFLAQESEEAMVTIFNEPSAKPSKNVNRNSNLFTNYQFFTPGIWQTFIVSAFLLFVLYTALGWMTSLEISYKSFDKQVDFEKKTE</sequence>
<evidence type="ECO:0000256" key="1">
    <source>
        <dbReference type="ARBA" id="ARBA00004115"/>
    </source>
</evidence>
<feature type="domain" description="V-type proton ATPase subunit S1/VOA1 transmembrane" evidence="12">
    <location>
        <begin position="236"/>
        <end position="275"/>
    </location>
</feature>
<dbReference type="GO" id="GO:0005789">
    <property type="term" value="C:endoplasmic reticulum membrane"/>
    <property type="evidence" value="ECO:0007669"/>
    <property type="project" value="UniProtKB-SubCell"/>
</dbReference>
<evidence type="ECO:0000256" key="10">
    <source>
        <dbReference type="SAM" id="Phobius"/>
    </source>
</evidence>
<dbReference type="RefSeq" id="XP_020077126.1">
    <property type="nucleotide sequence ID" value="XM_020219662.1"/>
</dbReference>